<dbReference type="RefSeq" id="XP_056067020.1">
    <property type="nucleotide sequence ID" value="XM_056219893.1"/>
</dbReference>
<keyword evidence="2" id="KW-1185">Reference proteome</keyword>
<dbReference type="GeneID" id="80914689"/>
<proteinExistence type="predicted"/>
<dbReference type="Proteomes" id="UP001140513">
    <property type="component" value="Unassembled WGS sequence"/>
</dbReference>
<organism evidence="1 2">
    <name type="scientific">Didymosphaeria variabile</name>
    <dbReference type="NCBI Taxonomy" id="1932322"/>
    <lineage>
        <taxon>Eukaryota</taxon>
        <taxon>Fungi</taxon>
        <taxon>Dikarya</taxon>
        <taxon>Ascomycota</taxon>
        <taxon>Pezizomycotina</taxon>
        <taxon>Dothideomycetes</taxon>
        <taxon>Pleosporomycetidae</taxon>
        <taxon>Pleosporales</taxon>
        <taxon>Massarineae</taxon>
        <taxon>Didymosphaeriaceae</taxon>
        <taxon>Didymosphaeria</taxon>
    </lineage>
</organism>
<reference evidence="1" key="1">
    <citation type="submission" date="2022-10" db="EMBL/GenBank/DDBJ databases">
        <title>Tapping the CABI collections for fungal endophytes: first genome assemblies for Collariella, Neodidymelliopsis, Ascochyta clinopodiicola, Didymella pomorum, Didymosphaeria variabile, Neocosmospora piperis and Neocucurbitaria cava.</title>
        <authorList>
            <person name="Hill R."/>
        </authorList>
    </citation>
    <scope>NUCLEOTIDE SEQUENCE</scope>
    <source>
        <strain evidence="1">IMI 356815</strain>
    </source>
</reference>
<dbReference type="AlphaFoldDB" id="A0A9W8XCN2"/>
<accession>A0A9W8XCN2</accession>
<dbReference type="EMBL" id="JAPEUX010000008">
    <property type="protein sequence ID" value="KAJ4347220.1"/>
    <property type="molecule type" value="Genomic_DNA"/>
</dbReference>
<comment type="caution">
    <text evidence="1">The sequence shown here is derived from an EMBL/GenBank/DDBJ whole genome shotgun (WGS) entry which is preliminary data.</text>
</comment>
<sequence length="578" mass="65254">MDSSLRMTVLLTMQARRASDAGKTIKTSENLAPVRLDRLPSEIILIILSHLLDHDKLFAKTCIKYARIAHVKKSVFLIPDETMSLRNSAILCRSIMPAAQELLLHTICIDDQKRGPSNPTSIFSMMGRIYNQHPSGLLPFSQSKLFRLIRLLINTPHLRKHVKQLHISLPACRYSNGQHAAVNKLEDEVVSALEPEVDGSARTGALVPAKAQFLGFGPLKTLLGQWKSRGESDVAMSHEQLCVWLKTLLVLLPNLQSLRLWDIHSYSAESESWADLRRKTEPLPRIIRTCLSSSLIAFEKLCYISIPVYQASGVLILLDLPNVKTAELTILRGRASPEIRQSTEIIKHVENLRFPFVDMGSDPDEFVHAMASLLVLFENVRSIEVYDGVDHDQHRRFYNPWLLEIFSTLTPALTPLCETLQTLRYAGYFSYAEEYYCSFPDLSAFHQLKTLDIPQQLIFGRDRDSMDPPSISGPRWTSSRLRIDHLPPNIESMTLDRCDGVILKYLKALVNNEDKFPVLHQVDVIFNCQQGMEMLASLLDKDGKGVEGSRIKFRPIKDYWENTGLAALLATLAASAEA</sequence>
<evidence type="ECO:0000313" key="2">
    <source>
        <dbReference type="Proteomes" id="UP001140513"/>
    </source>
</evidence>
<protein>
    <submittedName>
        <fullName evidence="1">Uncharacterized protein</fullName>
    </submittedName>
</protein>
<gene>
    <name evidence="1" type="ORF">N0V89_011159</name>
</gene>
<name>A0A9W8XCN2_9PLEO</name>
<evidence type="ECO:0000313" key="1">
    <source>
        <dbReference type="EMBL" id="KAJ4347220.1"/>
    </source>
</evidence>
<dbReference type="OrthoDB" id="10522312at2759"/>